<reference evidence="2" key="1">
    <citation type="submission" date="2016-10" db="EMBL/GenBank/DDBJ databases">
        <authorList>
            <person name="Varghese N."/>
            <person name="Submissions S."/>
        </authorList>
    </citation>
    <scope>NUCLEOTIDE SEQUENCE [LARGE SCALE GENOMIC DNA]</scope>
    <source>
        <strain evidence="2">DSM 25055</strain>
    </source>
</reference>
<dbReference type="AlphaFoldDB" id="A0A1H9PUL3"/>
<organism evidence="1 2">
    <name type="scientific">Natrinema salaciae</name>
    <dbReference type="NCBI Taxonomy" id="1186196"/>
    <lineage>
        <taxon>Archaea</taxon>
        <taxon>Methanobacteriati</taxon>
        <taxon>Methanobacteriota</taxon>
        <taxon>Stenosarchaea group</taxon>
        <taxon>Halobacteria</taxon>
        <taxon>Halobacteriales</taxon>
        <taxon>Natrialbaceae</taxon>
        <taxon>Natrinema</taxon>
    </lineage>
</organism>
<accession>A0A1H9PUL3</accession>
<sequence length="53" mass="5792">MPVVKTECDRRDRGGEITYTGVDPDGELRNCPDCGCEVAVDPEAGETLHVEKE</sequence>
<keyword evidence="2" id="KW-1185">Reference proteome</keyword>
<name>A0A1H9PUL3_9EURY</name>
<dbReference type="STRING" id="1186196.SAMN04489841_3985"/>
<gene>
    <name evidence="1" type="ORF">SAMN04489841_3985</name>
</gene>
<dbReference type="RefSeq" id="WP_175480206.1">
    <property type="nucleotide sequence ID" value="NZ_FOFD01000006.1"/>
</dbReference>
<dbReference type="Proteomes" id="UP000199114">
    <property type="component" value="Unassembled WGS sequence"/>
</dbReference>
<dbReference type="OrthoDB" id="349984at2157"/>
<protein>
    <submittedName>
        <fullName evidence="1">Uncharacterized protein</fullName>
    </submittedName>
</protein>
<evidence type="ECO:0000313" key="1">
    <source>
        <dbReference type="EMBL" id="SER51917.1"/>
    </source>
</evidence>
<evidence type="ECO:0000313" key="2">
    <source>
        <dbReference type="Proteomes" id="UP000199114"/>
    </source>
</evidence>
<proteinExistence type="predicted"/>
<dbReference type="EMBL" id="FOFD01000006">
    <property type="protein sequence ID" value="SER51917.1"/>
    <property type="molecule type" value="Genomic_DNA"/>
</dbReference>